<evidence type="ECO:0000313" key="3">
    <source>
        <dbReference type="Proteomes" id="UP000437017"/>
    </source>
</evidence>
<gene>
    <name evidence="2" type="ORF">E2I00_004939</name>
</gene>
<dbReference type="OrthoDB" id="9838221at2759"/>
<accession>A0A643BR04</accession>
<protein>
    <submittedName>
        <fullName evidence="2">Uncharacterized protein</fullName>
    </submittedName>
</protein>
<dbReference type="AlphaFoldDB" id="A0A643BR04"/>
<feature type="non-terminal residue" evidence="2">
    <location>
        <position position="1"/>
    </location>
</feature>
<reference evidence="2 3" key="1">
    <citation type="journal article" date="2019" name="PLoS ONE">
        <title>Genomic analyses reveal an absence of contemporary introgressive admixture between fin whales and blue whales, despite known hybrids.</title>
        <authorList>
            <person name="Westbury M.V."/>
            <person name="Petersen B."/>
            <person name="Lorenzen E.D."/>
        </authorList>
    </citation>
    <scope>NUCLEOTIDE SEQUENCE [LARGE SCALE GENOMIC DNA]</scope>
    <source>
        <strain evidence="2">FinWhale-01</strain>
    </source>
</reference>
<comment type="caution">
    <text evidence="2">The sequence shown here is derived from an EMBL/GenBank/DDBJ whole genome shotgun (WGS) entry which is preliminary data.</text>
</comment>
<keyword evidence="3" id="KW-1185">Reference proteome</keyword>
<feature type="compositionally biased region" description="Basic and acidic residues" evidence="1">
    <location>
        <begin position="18"/>
        <end position="29"/>
    </location>
</feature>
<evidence type="ECO:0000256" key="1">
    <source>
        <dbReference type="SAM" id="MobiDB-lite"/>
    </source>
</evidence>
<evidence type="ECO:0000313" key="2">
    <source>
        <dbReference type="EMBL" id="KAB0390401.1"/>
    </source>
</evidence>
<dbReference type="Proteomes" id="UP000437017">
    <property type="component" value="Unassembled WGS sequence"/>
</dbReference>
<feature type="region of interest" description="Disordered" evidence="1">
    <location>
        <begin position="1"/>
        <end position="64"/>
    </location>
</feature>
<name>A0A643BR04_BALPH</name>
<organism evidence="2 3">
    <name type="scientific">Balaenoptera physalus</name>
    <name type="common">Fin whale</name>
    <name type="synonym">Balaena physalus</name>
    <dbReference type="NCBI Taxonomy" id="9770"/>
    <lineage>
        <taxon>Eukaryota</taxon>
        <taxon>Metazoa</taxon>
        <taxon>Chordata</taxon>
        <taxon>Craniata</taxon>
        <taxon>Vertebrata</taxon>
        <taxon>Euteleostomi</taxon>
        <taxon>Mammalia</taxon>
        <taxon>Eutheria</taxon>
        <taxon>Laurasiatheria</taxon>
        <taxon>Artiodactyla</taxon>
        <taxon>Whippomorpha</taxon>
        <taxon>Cetacea</taxon>
        <taxon>Mysticeti</taxon>
        <taxon>Balaenopteridae</taxon>
        <taxon>Balaenoptera</taxon>
    </lineage>
</organism>
<proteinExistence type="predicted"/>
<sequence length="100" mass="11027">RQAGKKTPGLLGQASGPFKEDESCADRLRLGIPAMASQSQSSAGRDPVHAATQESKAKKKKQRFCHPAVQKVKMGFIFSKSMNENMKSQQEFMLMSARLQ</sequence>
<feature type="non-terminal residue" evidence="2">
    <location>
        <position position="100"/>
    </location>
</feature>
<dbReference type="EMBL" id="SGJD01005486">
    <property type="protein sequence ID" value="KAB0390401.1"/>
    <property type="molecule type" value="Genomic_DNA"/>
</dbReference>